<evidence type="ECO:0000313" key="5">
    <source>
        <dbReference type="Proteomes" id="UP000838100"/>
    </source>
</evidence>
<accession>A0ABN8EQ95</accession>
<sequence>MSALKYRRDIDGLRAVAVTLVVLFHYQFPFITGGFIGVDVFFVISGFLITGLLLKAQSVDDFSFATFYSRRIRRLLPAFLLVSLVTFVVISRYYMDDDYYIFSKSWMGSVIGLSNIFFHGQLSQYFSADAKIISLLHTWSLAVEEQFYFLWPLLLLLLKPLIKQPKFVLIFIALWLATFALSIWYAFTDPVAAYFLLPARMFELLLGCGLALFSHRLPVLKRWQSEVLSTTGLVAIVVSAVLLSGDSVFPGYNALWPTAGAALIIYAGMSNQQSLVTRLLSTQVFVFLGTLSYSLYLWHWPPVALLNYQLVELTLPIQLGLITFAFFAAWFTHAFVENSLRYRHWTLKKTFCWLILLPCFLIWLVQLTIRTNDDISFRIPAEKRELYKIMQQQNAGDLYKACFGGPDYDFDQSETCLFGNKTADGKPNSVLVGDSHGTAMIGFVEQLVAGTPYYFLAVTKASAPFISEPNIDKAFRRDKDKQRSRALQQYLIDNPSMTVFINNWWSSYMQNPQYIEYMSATVAWLIKQGHEVVIIEDVPRLPSQSHAYCLIRGATDCDIDAVQTQKNLKQANHFRAVLEQRFPEVLWINPRRAICDDEVCKTTLDGLPLYRDDHHLNYLGSKKLGDEYLRRFENPLQQLEIKE</sequence>
<keyword evidence="1" id="KW-0472">Membrane</keyword>
<keyword evidence="1" id="KW-0812">Transmembrane</keyword>
<organism evidence="4 5">
    <name type="scientific">Sinobacterium norvegicum</name>
    <dbReference type="NCBI Taxonomy" id="1641715"/>
    <lineage>
        <taxon>Bacteria</taxon>
        <taxon>Pseudomonadati</taxon>
        <taxon>Pseudomonadota</taxon>
        <taxon>Gammaproteobacteria</taxon>
        <taxon>Cellvibrionales</taxon>
        <taxon>Spongiibacteraceae</taxon>
        <taxon>Sinobacterium</taxon>
    </lineage>
</organism>
<comment type="caution">
    <text evidence="4">The sequence shown here is derived from an EMBL/GenBank/DDBJ whole genome shotgun (WGS) entry which is preliminary data.</text>
</comment>
<dbReference type="PANTHER" id="PTHR23028:SF53">
    <property type="entry name" value="ACYL_TRANSF_3 DOMAIN-CONTAINING PROTEIN"/>
    <property type="match status" value="1"/>
</dbReference>
<feature type="transmembrane region" description="Helical" evidence="1">
    <location>
        <begin position="146"/>
        <end position="162"/>
    </location>
</feature>
<dbReference type="InterPro" id="IPR043968">
    <property type="entry name" value="SGNH"/>
</dbReference>
<proteinExistence type="predicted"/>
<dbReference type="InterPro" id="IPR050879">
    <property type="entry name" value="Acyltransferase_3"/>
</dbReference>
<keyword evidence="1" id="KW-1133">Transmembrane helix</keyword>
<feature type="transmembrane region" description="Helical" evidence="1">
    <location>
        <begin position="75"/>
        <end position="95"/>
    </location>
</feature>
<feature type="transmembrane region" description="Helical" evidence="1">
    <location>
        <begin position="310"/>
        <end position="331"/>
    </location>
</feature>
<dbReference type="PANTHER" id="PTHR23028">
    <property type="entry name" value="ACETYLTRANSFERASE"/>
    <property type="match status" value="1"/>
</dbReference>
<dbReference type="RefSeq" id="WP_237445126.1">
    <property type="nucleotide sequence ID" value="NZ_CAKLPX010000003.1"/>
</dbReference>
<dbReference type="Pfam" id="PF19040">
    <property type="entry name" value="SGNH"/>
    <property type="match status" value="1"/>
</dbReference>
<evidence type="ECO:0008006" key="6">
    <source>
        <dbReference type="Google" id="ProtNLM"/>
    </source>
</evidence>
<reference evidence="4" key="1">
    <citation type="submission" date="2021-12" db="EMBL/GenBank/DDBJ databases">
        <authorList>
            <person name="Rodrigo-Torres L."/>
            <person name="Arahal R. D."/>
            <person name="Lucena T."/>
        </authorList>
    </citation>
    <scope>NUCLEOTIDE SEQUENCE</scope>
    <source>
        <strain evidence="4">CECT 8267</strain>
    </source>
</reference>
<dbReference type="Pfam" id="PF01757">
    <property type="entry name" value="Acyl_transf_3"/>
    <property type="match status" value="1"/>
</dbReference>
<evidence type="ECO:0000259" key="2">
    <source>
        <dbReference type="Pfam" id="PF01757"/>
    </source>
</evidence>
<feature type="transmembrane region" description="Helical" evidence="1">
    <location>
        <begin position="351"/>
        <end position="369"/>
    </location>
</feature>
<feature type="domain" description="SGNH" evidence="3">
    <location>
        <begin position="402"/>
        <end position="629"/>
    </location>
</feature>
<name>A0ABN8EQ95_9GAMM</name>
<protein>
    <recommendedName>
        <fullName evidence="6">Acyltransferase</fullName>
    </recommendedName>
</protein>
<evidence type="ECO:0000313" key="4">
    <source>
        <dbReference type="EMBL" id="CAH0992441.1"/>
    </source>
</evidence>
<feature type="transmembrane region" description="Helical" evidence="1">
    <location>
        <begin position="249"/>
        <end position="267"/>
    </location>
</feature>
<dbReference type="EMBL" id="CAKLPX010000003">
    <property type="protein sequence ID" value="CAH0992441.1"/>
    <property type="molecule type" value="Genomic_DNA"/>
</dbReference>
<feature type="transmembrane region" description="Helical" evidence="1">
    <location>
        <begin position="167"/>
        <end position="187"/>
    </location>
</feature>
<evidence type="ECO:0000259" key="3">
    <source>
        <dbReference type="Pfam" id="PF19040"/>
    </source>
</evidence>
<feature type="transmembrane region" description="Helical" evidence="1">
    <location>
        <begin position="225"/>
        <end position="243"/>
    </location>
</feature>
<feature type="transmembrane region" description="Helical" evidence="1">
    <location>
        <begin position="12"/>
        <end position="28"/>
    </location>
</feature>
<dbReference type="InterPro" id="IPR002656">
    <property type="entry name" value="Acyl_transf_3_dom"/>
</dbReference>
<feature type="domain" description="Acyltransferase 3" evidence="2">
    <location>
        <begin position="9"/>
        <end position="330"/>
    </location>
</feature>
<feature type="transmembrane region" description="Helical" evidence="1">
    <location>
        <begin position="279"/>
        <end position="298"/>
    </location>
</feature>
<evidence type="ECO:0000256" key="1">
    <source>
        <dbReference type="SAM" id="Phobius"/>
    </source>
</evidence>
<keyword evidence="5" id="KW-1185">Reference proteome</keyword>
<feature type="transmembrane region" description="Helical" evidence="1">
    <location>
        <begin position="34"/>
        <end position="54"/>
    </location>
</feature>
<feature type="transmembrane region" description="Helical" evidence="1">
    <location>
        <begin position="193"/>
        <end position="213"/>
    </location>
</feature>
<gene>
    <name evidence="4" type="ORF">SIN8267_02561</name>
</gene>
<dbReference type="Proteomes" id="UP000838100">
    <property type="component" value="Unassembled WGS sequence"/>
</dbReference>